<keyword evidence="1" id="KW-1133">Transmembrane helix</keyword>
<organism evidence="2 3">
    <name type="scientific">Natrarchaeobius chitinivorans</name>
    <dbReference type="NCBI Taxonomy" id="1679083"/>
    <lineage>
        <taxon>Archaea</taxon>
        <taxon>Methanobacteriati</taxon>
        <taxon>Methanobacteriota</taxon>
        <taxon>Stenosarchaea group</taxon>
        <taxon>Halobacteria</taxon>
        <taxon>Halobacteriales</taxon>
        <taxon>Natrialbaceae</taxon>
        <taxon>Natrarchaeobius</taxon>
    </lineage>
</organism>
<dbReference type="Proteomes" id="UP000281431">
    <property type="component" value="Unassembled WGS sequence"/>
</dbReference>
<comment type="caution">
    <text evidence="2">The sequence shown here is derived from an EMBL/GenBank/DDBJ whole genome shotgun (WGS) entry which is preliminary data.</text>
</comment>
<evidence type="ECO:0000313" key="2">
    <source>
        <dbReference type="EMBL" id="RQH00310.1"/>
    </source>
</evidence>
<proteinExistence type="predicted"/>
<sequence>MSLHRRAIVDAEPPDIGFQAAFGFYLGLIAAGLVAVVGLLADVTTASLLATLPTTVTGVMIVGHVLAKRFHGLPELIGRRLRWRLACYLPAVGLVAVALAPGATPLAYTARYLAITVAMALLVGVTAFGLERLCRARFVEAITTDEPVVTWSYRPAGLLSRNGLWMVLTVFVVMAGVMSVVGGTLFGLLWLAYGVIVVAWTWSGTDDDSRGKSYYGKRYSLEMAPEPDEWGELRAHEYGVRLDLGRSRRFVPWERIEGIELTDDELVLKRRFRNLRCDRDAIDDPEAEAVLEALETARDAASRR</sequence>
<keyword evidence="1" id="KW-0812">Transmembrane</keyword>
<protein>
    <submittedName>
        <fullName evidence="2">Uncharacterized protein</fullName>
    </submittedName>
</protein>
<accession>A0A3N6PHU8</accession>
<keyword evidence="1" id="KW-0472">Membrane</keyword>
<dbReference type="OrthoDB" id="170058at2157"/>
<dbReference type="AlphaFoldDB" id="A0A3N6PHU8"/>
<gene>
    <name evidence="2" type="ORF">EA472_10625</name>
</gene>
<evidence type="ECO:0000313" key="3">
    <source>
        <dbReference type="Proteomes" id="UP000281431"/>
    </source>
</evidence>
<feature type="transmembrane region" description="Helical" evidence="1">
    <location>
        <begin position="112"/>
        <end position="130"/>
    </location>
</feature>
<reference evidence="2 3" key="1">
    <citation type="submission" date="2018-10" db="EMBL/GenBank/DDBJ databases">
        <title>Natrarchaeobius chitinivorans gen. nov., sp. nov., and Natrarchaeobius haloalkaliphilus sp. nov., alkaliphilic, chitin-utilizing haloarchaea from hypersaline alkaline lakes.</title>
        <authorList>
            <person name="Sorokin D.Y."/>
            <person name="Elcheninov A.G."/>
            <person name="Kostrikina N.A."/>
            <person name="Bale N.J."/>
            <person name="Sinninghe Damste J.S."/>
            <person name="Khijniak T.V."/>
            <person name="Kublanov I.V."/>
            <person name="Toshchakov S.V."/>
        </authorList>
    </citation>
    <scope>NUCLEOTIDE SEQUENCE [LARGE SCALE GENOMIC DNA]</scope>
    <source>
        <strain evidence="2 3">AArcht7</strain>
    </source>
</reference>
<feature type="transmembrane region" description="Helical" evidence="1">
    <location>
        <begin position="187"/>
        <end position="205"/>
    </location>
</feature>
<evidence type="ECO:0000256" key="1">
    <source>
        <dbReference type="SAM" id="Phobius"/>
    </source>
</evidence>
<dbReference type="EMBL" id="REFZ01000006">
    <property type="protein sequence ID" value="RQH00310.1"/>
    <property type="molecule type" value="Genomic_DNA"/>
</dbReference>
<feature type="transmembrane region" description="Helical" evidence="1">
    <location>
        <begin position="21"/>
        <end position="41"/>
    </location>
</feature>
<feature type="transmembrane region" description="Helical" evidence="1">
    <location>
        <begin position="163"/>
        <end position="181"/>
    </location>
</feature>
<feature type="transmembrane region" description="Helical" evidence="1">
    <location>
        <begin position="87"/>
        <end position="106"/>
    </location>
</feature>
<name>A0A3N6PHU8_NATCH</name>
<feature type="transmembrane region" description="Helical" evidence="1">
    <location>
        <begin position="47"/>
        <end position="67"/>
    </location>
</feature>
<keyword evidence="3" id="KW-1185">Reference proteome</keyword>